<dbReference type="InterPro" id="IPR001680">
    <property type="entry name" value="WD40_rpt"/>
</dbReference>
<dbReference type="InterPro" id="IPR019775">
    <property type="entry name" value="WD40_repeat_CS"/>
</dbReference>
<dbReference type="PROSITE" id="PS00678">
    <property type="entry name" value="WD_REPEATS_1"/>
    <property type="match status" value="2"/>
</dbReference>
<protein>
    <submittedName>
        <fullName evidence="4">Mitotic spindle checkpoint protein Bub3</fullName>
    </submittedName>
</protein>
<dbReference type="EMBL" id="JAPFFF010000014">
    <property type="protein sequence ID" value="KAK8871041.1"/>
    <property type="molecule type" value="Genomic_DNA"/>
</dbReference>
<dbReference type="SMART" id="SM00320">
    <property type="entry name" value="WD40"/>
    <property type="match status" value="4"/>
</dbReference>
<dbReference type="Gene3D" id="2.130.10.10">
    <property type="entry name" value="YVTN repeat-like/Quinoprotein amine dehydrogenase"/>
    <property type="match status" value="1"/>
</dbReference>
<proteinExistence type="predicted"/>
<accession>A0ABR2IZV2</accession>
<evidence type="ECO:0000256" key="1">
    <source>
        <dbReference type="ARBA" id="ARBA00022574"/>
    </source>
</evidence>
<keyword evidence="1 3" id="KW-0853">WD repeat</keyword>
<sequence length="322" mass="36031">MNSQFHIAGEIELEDVDGISCIRLNPWNSEFLAISTWNGFIVIYNINSKTQKSRSNLHCPQLAVEWVAANSYASAGADGIVYINDDQIGYHNSPISSLAFSTKNHILASGSYDGVVKLWNTRTNQFIFEFSTDDKIYCMAAASPNKIVCGCLENQVFCLDCNTHKYEFIKTINHGYNTRQIAAYKSIIATSVVQGRVAIVNLKDQKDKYAFKAHISESKGKSAFQMNDSSKTIYPVNALCFQPTTNYLATGGTDGVVHIWDIENRIKRQTLNDEEKEMPFETSISSISFSNDGNILAVAVSYCFEQGPIEHPPDRLIIYLNR</sequence>
<dbReference type="InterPro" id="IPR015943">
    <property type="entry name" value="WD40/YVTN_repeat-like_dom_sf"/>
</dbReference>
<organism evidence="4 5">
    <name type="scientific">Tritrichomonas musculus</name>
    <dbReference type="NCBI Taxonomy" id="1915356"/>
    <lineage>
        <taxon>Eukaryota</taxon>
        <taxon>Metamonada</taxon>
        <taxon>Parabasalia</taxon>
        <taxon>Tritrichomonadida</taxon>
        <taxon>Tritrichomonadidae</taxon>
        <taxon>Tritrichomonas</taxon>
    </lineage>
</organism>
<dbReference type="Pfam" id="PF00400">
    <property type="entry name" value="WD40"/>
    <property type="match status" value="2"/>
</dbReference>
<dbReference type="Proteomes" id="UP001470230">
    <property type="component" value="Unassembled WGS sequence"/>
</dbReference>
<gene>
    <name evidence="4" type="ORF">M9Y10_008954</name>
</gene>
<evidence type="ECO:0000256" key="3">
    <source>
        <dbReference type="PROSITE-ProRule" id="PRU00221"/>
    </source>
</evidence>
<comment type="caution">
    <text evidence="4">The sequence shown here is derived from an EMBL/GenBank/DDBJ whole genome shotgun (WGS) entry which is preliminary data.</text>
</comment>
<evidence type="ECO:0000313" key="4">
    <source>
        <dbReference type="EMBL" id="KAK8871041.1"/>
    </source>
</evidence>
<dbReference type="InterPro" id="IPR036322">
    <property type="entry name" value="WD40_repeat_dom_sf"/>
</dbReference>
<dbReference type="PANTHER" id="PTHR10971">
    <property type="entry name" value="MRNA EXPORT FACTOR AND BUB3"/>
    <property type="match status" value="1"/>
</dbReference>
<reference evidence="4 5" key="1">
    <citation type="submission" date="2024-04" db="EMBL/GenBank/DDBJ databases">
        <title>Tritrichomonas musculus Genome.</title>
        <authorList>
            <person name="Alves-Ferreira E."/>
            <person name="Grigg M."/>
            <person name="Lorenzi H."/>
            <person name="Galac M."/>
        </authorList>
    </citation>
    <scope>NUCLEOTIDE SEQUENCE [LARGE SCALE GENOMIC DNA]</scope>
    <source>
        <strain evidence="4 5">EAF2021</strain>
    </source>
</reference>
<dbReference type="SUPFAM" id="SSF50978">
    <property type="entry name" value="WD40 repeat-like"/>
    <property type="match status" value="1"/>
</dbReference>
<feature type="repeat" description="WD" evidence="3">
    <location>
        <begin position="236"/>
        <end position="270"/>
    </location>
</feature>
<dbReference type="PROSITE" id="PS50082">
    <property type="entry name" value="WD_REPEATS_2"/>
    <property type="match status" value="2"/>
</dbReference>
<keyword evidence="2" id="KW-0677">Repeat</keyword>
<dbReference type="PROSITE" id="PS50294">
    <property type="entry name" value="WD_REPEATS_REGION"/>
    <property type="match status" value="2"/>
</dbReference>
<name>A0ABR2IZV2_9EUKA</name>
<evidence type="ECO:0000256" key="2">
    <source>
        <dbReference type="ARBA" id="ARBA00022737"/>
    </source>
</evidence>
<evidence type="ECO:0000313" key="5">
    <source>
        <dbReference type="Proteomes" id="UP001470230"/>
    </source>
</evidence>
<keyword evidence="5" id="KW-1185">Reference proteome</keyword>
<feature type="repeat" description="WD" evidence="3">
    <location>
        <begin position="88"/>
        <end position="129"/>
    </location>
</feature>